<feature type="region of interest" description="Disordered" evidence="1">
    <location>
        <begin position="1129"/>
        <end position="1150"/>
    </location>
</feature>
<organism evidence="3 4">
    <name type="scientific">Scylla paramamosain</name>
    <name type="common">Mud crab</name>
    <dbReference type="NCBI Taxonomy" id="85552"/>
    <lineage>
        <taxon>Eukaryota</taxon>
        <taxon>Metazoa</taxon>
        <taxon>Ecdysozoa</taxon>
        <taxon>Arthropoda</taxon>
        <taxon>Crustacea</taxon>
        <taxon>Multicrustacea</taxon>
        <taxon>Malacostraca</taxon>
        <taxon>Eumalacostraca</taxon>
        <taxon>Eucarida</taxon>
        <taxon>Decapoda</taxon>
        <taxon>Pleocyemata</taxon>
        <taxon>Brachyura</taxon>
        <taxon>Eubrachyura</taxon>
        <taxon>Portunoidea</taxon>
        <taxon>Portunidae</taxon>
        <taxon>Portuninae</taxon>
        <taxon>Scylla</taxon>
    </lineage>
</organism>
<protein>
    <recommendedName>
        <fullName evidence="2">tRNA (32-2'-O)-methyltransferase regulator THADA-like TPR repeats region domain-containing protein</fullName>
    </recommendedName>
</protein>
<evidence type="ECO:0000313" key="4">
    <source>
        <dbReference type="Proteomes" id="UP001487740"/>
    </source>
</evidence>
<feature type="region of interest" description="Disordered" evidence="1">
    <location>
        <begin position="127"/>
        <end position="156"/>
    </location>
</feature>
<gene>
    <name evidence="3" type="ORF">O3P69_003670</name>
</gene>
<dbReference type="GO" id="GO:0005829">
    <property type="term" value="C:cytosol"/>
    <property type="evidence" value="ECO:0007669"/>
    <property type="project" value="TreeGrafter"/>
</dbReference>
<name>A0AAW0UNP8_SCYPA</name>
<keyword evidence="4" id="KW-1185">Reference proteome</keyword>
<reference evidence="3 4" key="1">
    <citation type="submission" date="2023-03" db="EMBL/GenBank/DDBJ databases">
        <title>High-quality genome of Scylla paramamosain provides insights in environmental adaptation.</title>
        <authorList>
            <person name="Zhang L."/>
        </authorList>
    </citation>
    <scope>NUCLEOTIDE SEQUENCE [LARGE SCALE GENOMIC DNA]</scope>
    <source>
        <strain evidence="3">LZ_2023a</strain>
        <tissue evidence="3">Muscle</tissue>
    </source>
</reference>
<dbReference type="Pfam" id="PF25150">
    <property type="entry name" value="TPR_Trm732"/>
    <property type="match status" value="1"/>
</dbReference>
<feature type="domain" description="tRNA (32-2'-O)-methyltransferase regulator THADA-like TPR repeats region" evidence="2">
    <location>
        <begin position="583"/>
        <end position="860"/>
    </location>
</feature>
<evidence type="ECO:0000259" key="2">
    <source>
        <dbReference type="Pfam" id="PF25150"/>
    </source>
</evidence>
<feature type="region of interest" description="Disordered" evidence="1">
    <location>
        <begin position="660"/>
        <end position="687"/>
    </location>
</feature>
<dbReference type="AlphaFoldDB" id="A0AAW0UNP8"/>
<evidence type="ECO:0000256" key="1">
    <source>
        <dbReference type="SAM" id="MobiDB-lite"/>
    </source>
</evidence>
<feature type="region of interest" description="Disordered" evidence="1">
    <location>
        <begin position="965"/>
        <end position="991"/>
    </location>
</feature>
<dbReference type="SUPFAM" id="SSF48371">
    <property type="entry name" value="ARM repeat"/>
    <property type="match status" value="1"/>
</dbReference>
<feature type="compositionally biased region" description="Low complexity" evidence="1">
    <location>
        <begin position="134"/>
        <end position="143"/>
    </location>
</feature>
<accession>A0AAW0UNP8</accession>
<evidence type="ECO:0000313" key="3">
    <source>
        <dbReference type="EMBL" id="KAK8399797.1"/>
    </source>
</evidence>
<proteinExistence type="predicted"/>
<dbReference type="InterPro" id="IPR051954">
    <property type="entry name" value="tRNA_methyltransferase_THADA"/>
</dbReference>
<dbReference type="PANTHER" id="PTHR14387">
    <property type="entry name" value="THADA/DEATH RECEPTOR INTERACTING PROTEIN"/>
    <property type="match status" value="1"/>
</dbReference>
<sequence>MSETKRVIEELFNISEDEQKIKAGSCKAVCLLEPRERGLLEAQITARLQHLLDQEPSHALIVCQRCEGCPVLRRVLRGPCWGALLRVCSQHLGALQDGQPWPPPHLPRAVRVLYTLLKEQPLNDHHQDYHQKTQQENQHMTQQHQHDSQQQEQDNDSQYDALALRPLLETARVTLTMALLDGGPLASGSHALVASTALCLLLQYLEQKGSIIAFLNTLWIVNHLAEKRKVMTNAICGRDTELRYNDEEMNGMKNYFRSQEVKESTTNETIKKSISVTRSLRWEETSTAIESARKGDEGRKLMRRNFEGMEGSYSSSTLLLQGMLNAGGKLLLQENEEEERHRGRVFLYSLHPLLLKLCSGGAAQHTFQAFQTLYLWIHAVRKLGNRERRPTGRTRCQGPEGDCSGQVEEGILDTLATTTATTTTNTKANTPTTPTMREVTHPSKDALFSMTPGSQGPVFTLLNASWENPAKGVSELVVKCMEELLSLHEDGTEGARQQLARDMLQALLLSSSSSHSTATSVWTSKSTYPPLALALTHLGCQEALHLYPSLPTSLISSLGVNHLAPATTTVYKVFLAQLGVASWSQHFLTPISVVLCSQDRLIQQHLLSLWLPPTLKKYPGIHWALLASCSSTTPGWLSRMALLRTARSVGALELGEEGSSAFSLSSDNTHEKSRMKTASDSKGGDSESENEEALILLHIHTALRHRDENVRLEALSLLCHTQKTSQPVSHFETVCLQNFLRWNMNVDSAPFRQGVLKCVAALLVRLRGATASYCKGQNAKGGRSASEKSVKESTLAHNRNQRGGVLEVSHSTVLSTSAELVLWLVKEAHRGMAPDANYQRRILALQLYKEVLLALLPSSTALPHFEKRVTSSSDPLLLHLNTSAAKAKNICDDGDVMGALPVASSPQEYNSNKSTSGLPLNCRTGDAESHLLEEPSHQDTHKDRTPIDKAPDSLIFARAINSASDVKGSASRPPLQGSNSDDSTTTFNLPPSNLLPSTDWWKNTLDRKDNERNPSLHSVRPELDIYGDRKALDQPLVDLAFPWTLNTLLNLCIDEMNDVRAEAREIIHIFTSQGRMALSCSEGREWMSHALKLCDSPKASDAESGGTLVLTVAFLIPEEQLNEVLEGVSGVESEDSGGGGGGGSSWESSETKTSSSLSLAEYLLTRVECQLSAAKTNLLWAARHAPIHGTLQVLLFLFFLMLM</sequence>
<feature type="compositionally biased region" description="Polar residues" evidence="1">
    <location>
        <begin position="976"/>
        <end position="991"/>
    </location>
</feature>
<dbReference type="InterPro" id="IPR016024">
    <property type="entry name" value="ARM-type_fold"/>
</dbReference>
<feature type="region of interest" description="Disordered" evidence="1">
    <location>
        <begin position="776"/>
        <end position="797"/>
    </location>
</feature>
<dbReference type="InterPro" id="IPR056843">
    <property type="entry name" value="THADA-like_TPR"/>
</dbReference>
<feature type="compositionally biased region" description="Basic and acidic residues" evidence="1">
    <location>
        <begin position="668"/>
        <end position="685"/>
    </location>
</feature>
<dbReference type="GO" id="GO:0030488">
    <property type="term" value="P:tRNA methylation"/>
    <property type="evidence" value="ECO:0007669"/>
    <property type="project" value="TreeGrafter"/>
</dbReference>
<dbReference type="EMBL" id="JARAKH010000011">
    <property type="protein sequence ID" value="KAK8399797.1"/>
    <property type="molecule type" value="Genomic_DNA"/>
</dbReference>
<dbReference type="PANTHER" id="PTHR14387:SF0">
    <property type="entry name" value="DUF2428 DOMAIN-CONTAINING PROTEIN"/>
    <property type="match status" value="1"/>
</dbReference>
<comment type="caution">
    <text evidence="3">The sequence shown here is derived from an EMBL/GenBank/DDBJ whole genome shotgun (WGS) entry which is preliminary data.</text>
</comment>
<dbReference type="Proteomes" id="UP001487740">
    <property type="component" value="Unassembled WGS sequence"/>
</dbReference>